<keyword evidence="3" id="KW-1185">Reference proteome</keyword>
<proteinExistence type="predicted"/>
<sequence length="43" mass="5077">MLEDSKIVVLVRNARREMPQKAGAGYDSRSKRRARWNRCVDKE</sequence>
<evidence type="ECO:0000313" key="3">
    <source>
        <dbReference type="Proteomes" id="UP000501989"/>
    </source>
</evidence>
<evidence type="ECO:0000313" key="2">
    <source>
        <dbReference type="EMBL" id="QKF50869.1"/>
    </source>
</evidence>
<protein>
    <submittedName>
        <fullName evidence="2">Uncharacterized protein</fullName>
    </submittedName>
</protein>
<dbReference type="Proteomes" id="UP000501989">
    <property type="component" value="Chromosome"/>
</dbReference>
<organism evidence="2 3">
    <name type="scientific">Pseudomonas graminis</name>
    <dbReference type="NCBI Taxonomy" id="158627"/>
    <lineage>
        <taxon>Bacteria</taxon>
        <taxon>Pseudomonadati</taxon>
        <taxon>Pseudomonadota</taxon>
        <taxon>Gammaproteobacteria</taxon>
        <taxon>Pseudomonadales</taxon>
        <taxon>Pseudomonadaceae</taxon>
        <taxon>Pseudomonas</taxon>
    </lineage>
</organism>
<dbReference type="EMBL" id="CP053746">
    <property type="protein sequence ID" value="QKF50869.1"/>
    <property type="molecule type" value="Genomic_DNA"/>
</dbReference>
<evidence type="ECO:0000256" key="1">
    <source>
        <dbReference type="SAM" id="MobiDB-lite"/>
    </source>
</evidence>
<reference evidence="3" key="1">
    <citation type="submission" date="2019-12" db="EMBL/GenBank/DDBJ databases">
        <title>Endophytic bacteria associated with Panax ginseng seedlings.</title>
        <authorList>
            <person name="Park J.M."/>
            <person name="Shin R."/>
            <person name="Jo S.H."/>
        </authorList>
    </citation>
    <scope>NUCLEOTIDE SEQUENCE [LARGE SCALE GENOMIC DNA]</scope>
    <source>
        <strain evidence="3">PgKB30</strain>
    </source>
</reference>
<accession>A0A6M8M7Q9</accession>
<dbReference type="AlphaFoldDB" id="A0A6M8M7Q9"/>
<dbReference type="KEGG" id="pgg:FX982_01815"/>
<name>A0A6M8M7Q9_9PSED</name>
<feature type="region of interest" description="Disordered" evidence="1">
    <location>
        <begin position="18"/>
        <end position="43"/>
    </location>
</feature>
<gene>
    <name evidence="2" type="ORF">FX982_01815</name>
</gene>